<evidence type="ECO:0000313" key="1">
    <source>
        <dbReference type="EMBL" id="EKC77878.1"/>
    </source>
</evidence>
<proteinExistence type="predicted"/>
<comment type="caution">
    <text evidence="1">The sequence shown here is derived from an EMBL/GenBank/DDBJ whole genome shotgun (WGS) entry which is preliminary data.</text>
</comment>
<dbReference type="AlphaFoldDB" id="K1U6J8"/>
<sequence>MMEQKKPEKNDITLSGEKLRKYFPRSYTPFQIENTIFKLLDAWQKKRQRDQSR</sequence>
<gene>
    <name evidence="1" type="ORF">OBE_00148</name>
</gene>
<accession>K1U6J8</accession>
<name>K1U6J8_9ZZZZ</name>
<protein>
    <submittedName>
        <fullName evidence="1">ParB family protein</fullName>
    </submittedName>
</protein>
<dbReference type="EMBL" id="AJWZ01000102">
    <property type="protein sequence ID" value="EKC77878.1"/>
    <property type="molecule type" value="Genomic_DNA"/>
</dbReference>
<reference evidence="1" key="1">
    <citation type="journal article" date="2013" name="Environ. Microbiol.">
        <title>Microbiota from the distal guts of lean and obese adolescents exhibit partial functional redundancy besides clear differences in community structure.</title>
        <authorList>
            <person name="Ferrer M."/>
            <person name="Ruiz A."/>
            <person name="Lanza F."/>
            <person name="Haange S.B."/>
            <person name="Oberbach A."/>
            <person name="Till H."/>
            <person name="Bargiela R."/>
            <person name="Campoy C."/>
            <person name="Segura M.T."/>
            <person name="Richter M."/>
            <person name="von Bergen M."/>
            <person name="Seifert J."/>
            <person name="Suarez A."/>
        </authorList>
    </citation>
    <scope>NUCLEOTIDE SEQUENCE</scope>
</reference>
<organism evidence="1">
    <name type="scientific">human gut metagenome</name>
    <dbReference type="NCBI Taxonomy" id="408170"/>
    <lineage>
        <taxon>unclassified sequences</taxon>
        <taxon>metagenomes</taxon>
        <taxon>organismal metagenomes</taxon>
    </lineage>
</organism>